<reference evidence="8" key="1">
    <citation type="submission" date="2025-08" db="UniProtKB">
        <authorList>
            <consortium name="Ensembl"/>
        </authorList>
    </citation>
    <scope>IDENTIFICATION</scope>
</reference>
<comment type="subcellular location">
    <subcellularLocation>
        <location evidence="1">Cell projection</location>
        <location evidence="1">Cilium</location>
    </subcellularLocation>
    <subcellularLocation>
        <location evidence="2">Cytoplasm</location>
    </subcellularLocation>
</comment>
<evidence type="ECO:0000256" key="6">
    <source>
        <dbReference type="SAM" id="MobiDB-lite"/>
    </source>
</evidence>
<evidence type="ECO:0000256" key="2">
    <source>
        <dbReference type="ARBA" id="ARBA00004496"/>
    </source>
</evidence>
<evidence type="ECO:0000256" key="4">
    <source>
        <dbReference type="ARBA" id="ARBA00023069"/>
    </source>
</evidence>
<dbReference type="GO" id="GO:1904158">
    <property type="term" value="P:axonemal central apparatus assembly"/>
    <property type="evidence" value="ECO:0007669"/>
    <property type="project" value="TreeGrafter"/>
</dbReference>
<evidence type="ECO:0000313" key="8">
    <source>
        <dbReference type="Ensembl" id="ENSSMRP00000002826.1"/>
    </source>
</evidence>
<dbReference type="InterPro" id="IPR033305">
    <property type="entry name" value="Hydin-like"/>
</dbReference>
<evidence type="ECO:0000313" key="9">
    <source>
        <dbReference type="Proteomes" id="UP000694421"/>
    </source>
</evidence>
<dbReference type="PANTHER" id="PTHR23053:SF0">
    <property type="entry name" value="HYDROCEPHALUS-INDUCING PROTEIN HOMOLOG"/>
    <property type="match status" value="1"/>
</dbReference>
<dbReference type="PANTHER" id="PTHR23053">
    <property type="entry name" value="DLEC1 DELETED IN LUNG AND ESOPHAGEAL CANCER 1"/>
    <property type="match status" value="1"/>
</dbReference>
<feature type="region of interest" description="Disordered" evidence="6">
    <location>
        <begin position="1"/>
        <end position="21"/>
    </location>
</feature>
<dbReference type="GO" id="GO:0003341">
    <property type="term" value="P:cilium movement"/>
    <property type="evidence" value="ECO:0007669"/>
    <property type="project" value="TreeGrafter"/>
</dbReference>
<dbReference type="Pfam" id="PF22544">
    <property type="entry name" value="HYDIN_VesB_CFA65-like_Ig"/>
    <property type="match status" value="2"/>
</dbReference>
<evidence type="ECO:0000256" key="3">
    <source>
        <dbReference type="ARBA" id="ARBA00022490"/>
    </source>
</evidence>
<dbReference type="GeneTree" id="ENSGT00940000163228"/>
<protein>
    <recommendedName>
        <fullName evidence="7">HYDIN/VesB/CFA65-like Ig-like domain-containing protein</fullName>
    </recommendedName>
</protein>
<keyword evidence="9" id="KW-1185">Reference proteome</keyword>
<accession>A0A8D0AZ48</accession>
<proteinExistence type="predicted"/>
<keyword evidence="4" id="KW-0969">Cilium</keyword>
<evidence type="ECO:0000259" key="7">
    <source>
        <dbReference type="Pfam" id="PF22544"/>
    </source>
</evidence>
<feature type="compositionally biased region" description="Polar residues" evidence="6">
    <location>
        <begin position="1"/>
        <end position="12"/>
    </location>
</feature>
<dbReference type="Gene3D" id="2.60.40.10">
    <property type="entry name" value="Immunoglobulins"/>
    <property type="match status" value="4"/>
</dbReference>
<sequence>MPTGGAQKSTVPSRFPEGFQSKVVAPRNPKLVKKETKKDSQLTPSAFLKEMSLTTEQKLANIHEVHLPRIVQLLDMSETSHQKFSSLDLDQTLFQPFPSEVVFQNYAPCEIHEVPLVLRNNDKIPRLVKVVLESSPYFRVISPNDVCNKVAPGMPSTFRILFTPEENKDYVHEVTCITEREKFIVPIRAIGARGILDFPDQLNFSTCPVKYNTQKTLLVCNIGNREARYQITTKRPFAVDPSIGTLGTGETTQFTVEFQPEKSGNHSEDLVIHYDTGEYIPSHYLHFVCGGVLLWNKGARNHLEVLHGVAKLALLLSWGIAKLCEEEKECLCLNHEAEEDGVLDQLLVECSMNPTLRERLSLVTRTFRNRQAMVQEDAMLFNNNIFTIEPLEGDVWPNSTAEISVIFRPQEAGIYHRTVYCDISGRETRLPLRIKGEALPPRLLFSFAQLDVEKIFVGSTHSYEAILSNKGAIDALFNLVRPSTSLGSCFTFQPSEGIIAPGCHQAIRITFSSTILGHFLEEFKFNVNGSPEPVSLVIRGCVIGPTFHFNVPSLDFGDVSFGFPHTLSCCLCNTSLVPMTFILRVPGDGNGTPSVTSAEQVSGLSKPLWRKGCLGGAKPKEFAIIPSRGTIRAQGLMDIQVTLCSNTAKMYETALVVDVKGSGEDVLALPITAR</sequence>
<keyword evidence="3" id="KW-0963">Cytoplasm</keyword>
<organism evidence="8 9">
    <name type="scientific">Salvator merianae</name>
    <name type="common">Argentine black and white tegu</name>
    <name type="synonym">Tupinambis merianae</name>
    <dbReference type="NCBI Taxonomy" id="96440"/>
    <lineage>
        <taxon>Eukaryota</taxon>
        <taxon>Metazoa</taxon>
        <taxon>Chordata</taxon>
        <taxon>Craniata</taxon>
        <taxon>Vertebrata</taxon>
        <taxon>Euteleostomi</taxon>
        <taxon>Lepidosauria</taxon>
        <taxon>Squamata</taxon>
        <taxon>Bifurcata</taxon>
        <taxon>Unidentata</taxon>
        <taxon>Episquamata</taxon>
        <taxon>Laterata</taxon>
        <taxon>Teiioidea</taxon>
        <taxon>Teiidae</taxon>
        <taxon>Salvator</taxon>
    </lineage>
</organism>
<dbReference type="Ensembl" id="ENSSMRT00000003389.1">
    <property type="protein sequence ID" value="ENSSMRP00000002826.1"/>
    <property type="gene ID" value="ENSSMRG00000002294.1"/>
</dbReference>
<evidence type="ECO:0000256" key="5">
    <source>
        <dbReference type="ARBA" id="ARBA00023273"/>
    </source>
</evidence>
<dbReference type="AlphaFoldDB" id="A0A8D0AZ48"/>
<feature type="domain" description="HYDIN/VesB/CFA65-like Ig-like" evidence="7">
    <location>
        <begin position="195"/>
        <end position="278"/>
    </location>
</feature>
<keyword evidence="5" id="KW-0966">Cell projection</keyword>
<dbReference type="Proteomes" id="UP000694421">
    <property type="component" value="Unplaced"/>
</dbReference>
<name>A0A8D0AZ48_SALMN</name>
<evidence type="ECO:0000256" key="1">
    <source>
        <dbReference type="ARBA" id="ARBA00004138"/>
    </source>
</evidence>
<dbReference type="InterPro" id="IPR053879">
    <property type="entry name" value="HYDIN_VesB_CFA65-like_Ig"/>
</dbReference>
<reference evidence="8" key="2">
    <citation type="submission" date="2025-09" db="UniProtKB">
        <authorList>
            <consortium name="Ensembl"/>
        </authorList>
    </citation>
    <scope>IDENTIFICATION</scope>
</reference>
<dbReference type="GO" id="GO:0005930">
    <property type="term" value="C:axoneme"/>
    <property type="evidence" value="ECO:0007669"/>
    <property type="project" value="TreeGrafter"/>
</dbReference>
<dbReference type="InterPro" id="IPR013783">
    <property type="entry name" value="Ig-like_fold"/>
</dbReference>
<feature type="domain" description="HYDIN/VesB/CFA65-like Ig-like" evidence="7">
    <location>
        <begin position="441"/>
        <end position="541"/>
    </location>
</feature>